<evidence type="ECO:0000256" key="17">
    <source>
        <dbReference type="ARBA" id="ARBA00048623"/>
    </source>
</evidence>
<evidence type="ECO:0000256" key="2">
    <source>
        <dbReference type="ARBA" id="ARBA00004651"/>
    </source>
</evidence>
<comment type="similarity">
    <text evidence="4 19">Belongs to the CobS family.</text>
</comment>
<evidence type="ECO:0000256" key="1">
    <source>
        <dbReference type="ARBA" id="ARBA00001946"/>
    </source>
</evidence>
<evidence type="ECO:0000256" key="10">
    <source>
        <dbReference type="ARBA" id="ARBA00022692"/>
    </source>
</evidence>
<dbReference type="Pfam" id="PF02654">
    <property type="entry name" value="CobS"/>
    <property type="match status" value="1"/>
</dbReference>
<protein>
    <recommendedName>
        <fullName evidence="6 19">Adenosylcobinamide-GDP ribazoletransferase</fullName>
        <ecNumber evidence="5 19">2.7.8.26</ecNumber>
    </recommendedName>
    <alternativeName>
        <fullName evidence="16 19">Cobalamin synthase</fullName>
    </alternativeName>
    <alternativeName>
        <fullName evidence="15 19">Cobalamin-5'-phosphate synthase</fullName>
    </alternativeName>
</protein>
<comment type="subcellular location">
    <subcellularLocation>
        <location evidence="2 19">Cell membrane</location>
        <topology evidence="2 19">Multi-pass membrane protein</topology>
    </subcellularLocation>
</comment>
<keyword evidence="11 19" id="KW-0460">Magnesium</keyword>
<accession>A0A318KSC9</accession>
<evidence type="ECO:0000256" key="12">
    <source>
        <dbReference type="ARBA" id="ARBA00022989"/>
    </source>
</evidence>
<dbReference type="PANTHER" id="PTHR34148">
    <property type="entry name" value="ADENOSYLCOBINAMIDE-GDP RIBAZOLETRANSFERASE"/>
    <property type="match status" value="1"/>
</dbReference>
<dbReference type="GO" id="GO:0051073">
    <property type="term" value="F:adenosylcobinamide-GDP ribazoletransferase activity"/>
    <property type="evidence" value="ECO:0007669"/>
    <property type="project" value="UniProtKB-UniRule"/>
</dbReference>
<dbReference type="EC" id="2.7.8.26" evidence="5 19"/>
<keyword evidence="7 19" id="KW-1003">Cell membrane</keyword>
<comment type="cofactor">
    <cofactor evidence="1 19">
        <name>Mg(2+)</name>
        <dbReference type="ChEBI" id="CHEBI:18420"/>
    </cofactor>
</comment>
<feature type="transmembrane region" description="Helical" evidence="19">
    <location>
        <begin position="106"/>
        <end position="129"/>
    </location>
</feature>
<dbReference type="EMBL" id="QJKI01000003">
    <property type="protein sequence ID" value="PXX80774.1"/>
    <property type="molecule type" value="Genomic_DNA"/>
</dbReference>
<evidence type="ECO:0000256" key="9">
    <source>
        <dbReference type="ARBA" id="ARBA00022679"/>
    </source>
</evidence>
<feature type="transmembrane region" description="Helical" evidence="19">
    <location>
        <begin position="136"/>
        <end position="155"/>
    </location>
</feature>
<evidence type="ECO:0000256" key="7">
    <source>
        <dbReference type="ARBA" id="ARBA00022475"/>
    </source>
</evidence>
<evidence type="ECO:0000256" key="3">
    <source>
        <dbReference type="ARBA" id="ARBA00004663"/>
    </source>
</evidence>
<evidence type="ECO:0000256" key="18">
    <source>
        <dbReference type="ARBA" id="ARBA00049504"/>
    </source>
</evidence>
<comment type="pathway">
    <text evidence="3 19">Cofactor biosynthesis; adenosylcobalamin biosynthesis; adenosylcobalamin from cob(II)yrinate a,c-diamide: step 7/7.</text>
</comment>
<evidence type="ECO:0000256" key="13">
    <source>
        <dbReference type="ARBA" id="ARBA00023136"/>
    </source>
</evidence>
<gene>
    <name evidence="19" type="primary">cobS</name>
    <name evidence="20" type="ORF">DFR34_103115</name>
</gene>
<dbReference type="GO" id="GO:0005886">
    <property type="term" value="C:plasma membrane"/>
    <property type="evidence" value="ECO:0007669"/>
    <property type="project" value="UniProtKB-SubCell"/>
</dbReference>
<dbReference type="UniPathway" id="UPA00148">
    <property type="reaction ID" value="UER00238"/>
</dbReference>
<keyword evidence="12 19" id="KW-1133">Transmembrane helix</keyword>
<evidence type="ECO:0000313" key="20">
    <source>
        <dbReference type="EMBL" id="PXX80774.1"/>
    </source>
</evidence>
<organism evidence="20 21">
    <name type="scientific">Rivihabitans pingtungensis</name>
    <dbReference type="NCBI Taxonomy" id="1054498"/>
    <lineage>
        <taxon>Bacteria</taxon>
        <taxon>Pseudomonadati</taxon>
        <taxon>Pseudomonadota</taxon>
        <taxon>Betaproteobacteria</taxon>
        <taxon>Neisseriales</taxon>
        <taxon>Aquaspirillaceae</taxon>
        <taxon>Rivihabitans</taxon>
    </lineage>
</organism>
<evidence type="ECO:0000313" key="21">
    <source>
        <dbReference type="Proteomes" id="UP000247555"/>
    </source>
</evidence>
<keyword evidence="10 19" id="KW-0812">Transmembrane</keyword>
<comment type="catalytic activity">
    <reaction evidence="18 19">
        <text>alpha-ribazole 5'-phosphate + adenosylcob(III)inamide-GDP = adenosylcob(III)alamin 5'-phosphate + GMP + H(+)</text>
        <dbReference type="Rhea" id="RHEA:23560"/>
        <dbReference type="ChEBI" id="CHEBI:15378"/>
        <dbReference type="ChEBI" id="CHEBI:57918"/>
        <dbReference type="ChEBI" id="CHEBI:58115"/>
        <dbReference type="ChEBI" id="CHEBI:60487"/>
        <dbReference type="ChEBI" id="CHEBI:60493"/>
        <dbReference type="EC" id="2.7.8.26"/>
    </reaction>
</comment>
<reference evidence="20 21" key="1">
    <citation type="submission" date="2018-05" db="EMBL/GenBank/DDBJ databases">
        <title>Genomic Encyclopedia of Type Strains, Phase IV (KMG-IV): sequencing the most valuable type-strain genomes for metagenomic binning, comparative biology and taxonomic classification.</title>
        <authorList>
            <person name="Goeker M."/>
        </authorList>
    </citation>
    <scope>NUCLEOTIDE SEQUENCE [LARGE SCALE GENOMIC DNA]</scope>
    <source>
        <strain evidence="20 21">DSM 29661</strain>
    </source>
</reference>
<comment type="caution">
    <text evidence="20">The sequence shown here is derived from an EMBL/GenBank/DDBJ whole genome shotgun (WGS) entry which is preliminary data.</text>
</comment>
<dbReference type="GO" id="GO:0009236">
    <property type="term" value="P:cobalamin biosynthetic process"/>
    <property type="evidence" value="ECO:0007669"/>
    <property type="project" value="UniProtKB-UniRule"/>
</dbReference>
<feature type="transmembrane region" description="Helical" evidence="19">
    <location>
        <begin position="58"/>
        <end position="77"/>
    </location>
</feature>
<dbReference type="HAMAP" id="MF_00719">
    <property type="entry name" value="CobS"/>
    <property type="match status" value="1"/>
</dbReference>
<dbReference type="RefSeq" id="WP_110389810.1">
    <property type="nucleotide sequence ID" value="NZ_DAIMVG010000180.1"/>
</dbReference>
<dbReference type="InterPro" id="IPR003805">
    <property type="entry name" value="CobS"/>
</dbReference>
<evidence type="ECO:0000256" key="4">
    <source>
        <dbReference type="ARBA" id="ARBA00010561"/>
    </source>
</evidence>
<evidence type="ECO:0000256" key="5">
    <source>
        <dbReference type="ARBA" id="ARBA00013200"/>
    </source>
</evidence>
<dbReference type="Proteomes" id="UP000247555">
    <property type="component" value="Unassembled WGS sequence"/>
</dbReference>
<feature type="transmembrane region" description="Helical" evidence="19">
    <location>
        <begin position="25"/>
        <end position="46"/>
    </location>
</feature>
<evidence type="ECO:0000256" key="11">
    <source>
        <dbReference type="ARBA" id="ARBA00022842"/>
    </source>
</evidence>
<evidence type="ECO:0000256" key="16">
    <source>
        <dbReference type="ARBA" id="ARBA00032853"/>
    </source>
</evidence>
<comment type="function">
    <text evidence="14 19">Joins adenosylcobinamide-GDP and alpha-ribazole to generate adenosylcobalamin (Ado-cobalamin). Also synthesizes adenosylcobalamin 5'-phosphate from adenosylcobinamide-GDP and alpha-ribazole 5'-phosphate.</text>
</comment>
<evidence type="ECO:0000256" key="6">
    <source>
        <dbReference type="ARBA" id="ARBA00015850"/>
    </source>
</evidence>
<keyword evidence="13 19" id="KW-0472">Membrane</keyword>
<dbReference type="NCBIfam" id="TIGR00317">
    <property type="entry name" value="cobS"/>
    <property type="match status" value="1"/>
</dbReference>
<evidence type="ECO:0000256" key="19">
    <source>
        <dbReference type="HAMAP-Rule" id="MF_00719"/>
    </source>
</evidence>
<feature type="transmembrane region" description="Helical" evidence="19">
    <location>
        <begin position="175"/>
        <end position="206"/>
    </location>
</feature>
<dbReference type="PANTHER" id="PTHR34148:SF1">
    <property type="entry name" value="ADENOSYLCOBINAMIDE-GDP RIBAZOLETRANSFERASE"/>
    <property type="match status" value="1"/>
</dbReference>
<keyword evidence="21" id="KW-1185">Reference proteome</keyword>
<comment type="catalytic activity">
    <reaction evidence="17 19">
        <text>alpha-ribazole + adenosylcob(III)inamide-GDP = adenosylcob(III)alamin + GMP + H(+)</text>
        <dbReference type="Rhea" id="RHEA:16049"/>
        <dbReference type="ChEBI" id="CHEBI:10329"/>
        <dbReference type="ChEBI" id="CHEBI:15378"/>
        <dbReference type="ChEBI" id="CHEBI:18408"/>
        <dbReference type="ChEBI" id="CHEBI:58115"/>
        <dbReference type="ChEBI" id="CHEBI:60487"/>
        <dbReference type="EC" id="2.7.8.26"/>
    </reaction>
</comment>
<keyword evidence="9 19" id="KW-0808">Transferase</keyword>
<evidence type="ECO:0000256" key="8">
    <source>
        <dbReference type="ARBA" id="ARBA00022573"/>
    </source>
</evidence>
<evidence type="ECO:0000256" key="15">
    <source>
        <dbReference type="ARBA" id="ARBA00032605"/>
    </source>
</evidence>
<evidence type="ECO:0000256" key="14">
    <source>
        <dbReference type="ARBA" id="ARBA00025228"/>
    </source>
</evidence>
<proteinExistence type="inferred from homology"/>
<dbReference type="AlphaFoldDB" id="A0A318KSC9"/>
<name>A0A318KSC9_9NEIS</name>
<keyword evidence="8 19" id="KW-0169">Cobalamin biosynthesis</keyword>
<dbReference type="GO" id="GO:0008818">
    <property type="term" value="F:cobalamin 5'-phosphate synthase activity"/>
    <property type="evidence" value="ECO:0007669"/>
    <property type="project" value="UniProtKB-UniRule"/>
</dbReference>
<sequence length="254" mass="27237">MRELILAVQFLTRLPTPQLRDFDPAWLAGCGRWFAPVGALIGALLLLPWQPLAQVEPWLAAALTLLLWVWLTGALHLDGLADLADGLGAAHRDPARFLAVLKDPHVGSFGVVALVMALLLKLVGLMLAARHGLSPWALLLLPAWARFGALWWSVSLPPLASGGQAERFAWKSGPALLWLTLLGLLAISAWLTPWLCLAGPLALWLWRRFLLTRLGGVTGDCLGAGIECVETGLLLAGVGWQLSGAPAWLANLTG</sequence>
<dbReference type="OrthoDB" id="9794626at2"/>